<sequence>MHTSPRMSSSPSNVNFALQHVNNTSAFFNKETQFSSSTLATAGHHHVEGEGLLSKTGGHQEEGAGHVAHAVTKCGITFSQTSGIPHCSERESFDSNKLPF</sequence>
<organism evidence="1 2">
    <name type="scientific">Pocillopora meandrina</name>
    <dbReference type="NCBI Taxonomy" id="46732"/>
    <lineage>
        <taxon>Eukaryota</taxon>
        <taxon>Metazoa</taxon>
        <taxon>Cnidaria</taxon>
        <taxon>Anthozoa</taxon>
        <taxon>Hexacorallia</taxon>
        <taxon>Scleractinia</taxon>
        <taxon>Astrocoeniina</taxon>
        <taxon>Pocilloporidae</taxon>
        <taxon>Pocillopora</taxon>
    </lineage>
</organism>
<evidence type="ECO:0000313" key="1">
    <source>
        <dbReference type="EMBL" id="CAH3108742.1"/>
    </source>
</evidence>
<name>A0AAU9W9A7_9CNID</name>
<dbReference type="Proteomes" id="UP001159428">
    <property type="component" value="Unassembled WGS sequence"/>
</dbReference>
<dbReference type="AlphaFoldDB" id="A0AAU9W9A7"/>
<accession>A0AAU9W9A7</accession>
<proteinExistence type="predicted"/>
<dbReference type="EMBL" id="CALNXJ010000011">
    <property type="protein sequence ID" value="CAH3108742.1"/>
    <property type="molecule type" value="Genomic_DNA"/>
</dbReference>
<keyword evidence="2" id="KW-1185">Reference proteome</keyword>
<gene>
    <name evidence="1" type="ORF">PMEA_00002686</name>
</gene>
<comment type="caution">
    <text evidence="1">The sequence shown here is derived from an EMBL/GenBank/DDBJ whole genome shotgun (WGS) entry which is preliminary data.</text>
</comment>
<evidence type="ECO:0000313" key="2">
    <source>
        <dbReference type="Proteomes" id="UP001159428"/>
    </source>
</evidence>
<protein>
    <submittedName>
        <fullName evidence="1">Uncharacterized protein</fullName>
    </submittedName>
</protein>
<reference evidence="1 2" key="1">
    <citation type="submission" date="2022-05" db="EMBL/GenBank/DDBJ databases">
        <authorList>
            <consortium name="Genoscope - CEA"/>
            <person name="William W."/>
        </authorList>
    </citation>
    <scope>NUCLEOTIDE SEQUENCE [LARGE SCALE GENOMIC DNA]</scope>
</reference>